<evidence type="ECO:0000313" key="1">
    <source>
        <dbReference type="EMBL" id="NBG87845.1"/>
    </source>
</evidence>
<organism evidence="1 2">
    <name type="scientific">Isachenkonia alkalipeptolytica</name>
    <dbReference type="NCBI Taxonomy" id="2565777"/>
    <lineage>
        <taxon>Bacteria</taxon>
        <taxon>Bacillati</taxon>
        <taxon>Bacillota</taxon>
        <taxon>Clostridia</taxon>
        <taxon>Eubacteriales</taxon>
        <taxon>Clostridiaceae</taxon>
        <taxon>Isachenkonia</taxon>
    </lineage>
</organism>
<protein>
    <submittedName>
        <fullName evidence="1">Uncharacterized protein</fullName>
    </submittedName>
</protein>
<dbReference type="EMBL" id="SUMG01000004">
    <property type="protein sequence ID" value="NBG87845.1"/>
    <property type="molecule type" value="Genomic_DNA"/>
</dbReference>
<dbReference type="AlphaFoldDB" id="A0AA43XL34"/>
<keyword evidence="2" id="KW-1185">Reference proteome</keyword>
<name>A0AA43XL34_9CLOT</name>
<sequence>MLTIKCAKCKKKLFKYQKIGKGKVLKCHKSRMNKVYHIEKRDEKYRCPCNNLIGKDKGSYIKMVDQSFTYSGRKE</sequence>
<evidence type="ECO:0000313" key="2">
    <source>
        <dbReference type="Proteomes" id="UP000449710"/>
    </source>
</evidence>
<reference evidence="1 2" key="1">
    <citation type="submission" date="2019-04" db="EMBL/GenBank/DDBJ databases">
        <title>Isachenkonia alkalipeptolytica gen. nov. sp. nov. a new anaerobic, alkiliphilic organothrophic bacterium capable to reduce synthesized ferrihydrite isolated from a soda lake.</title>
        <authorList>
            <person name="Toshchakov S.V."/>
            <person name="Zavarzina D.G."/>
            <person name="Zhilina T.N."/>
            <person name="Kostrikina N.A."/>
            <person name="Kublanov I.V."/>
        </authorList>
    </citation>
    <scope>NUCLEOTIDE SEQUENCE [LARGE SCALE GENOMIC DNA]</scope>
    <source>
        <strain evidence="1 2">Z-1701</strain>
    </source>
</reference>
<accession>A0AA43XL34</accession>
<comment type="caution">
    <text evidence="1">The sequence shown here is derived from an EMBL/GenBank/DDBJ whole genome shotgun (WGS) entry which is preliminary data.</text>
</comment>
<gene>
    <name evidence="1" type="ORF">ISALK_04965</name>
</gene>
<dbReference type="Proteomes" id="UP000449710">
    <property type="component" value="Unassembled WGS sequence"/>
</dbReference>
<proteinExistence type="predicted"/>